<feature type="signal peptide" evidence="1">
    <location>
        <begin position="1"/>
        <end position="15"/>
    </location>
</feature>
<dbReference type="EMBL" id="KQ964418">
    <property type="protein sequence ID" value="KXN74986.1"/>
    <property type="molecule type" value="Genomic_DNA"/>
</dbReference>
<reference evidence="2 3" key="1">
    <citation type="journal article" date="2015" name="Genome Biol. Evol.">
        <title>Phylogenomic analyses indicate that early fungi evolved digesting cell walls of algal ancestors of land plants.</title>
        <authorList>
            <person name="Chang Y."/>
            <person name="Wang S."/>
            <person name="Sekimoto S."/>
            <person name="Aerts A.L."/>
            <person name="Choi C."/>
            <person name="Clum A."/>
            <person name="LaButti K.M."/>
            <person name="Lindquist E.A."/>
            <person name="Yee Ngan C."/>
            <person name="Ohm R.A."/>
            <person name="Salamov A.A."/>
            <person name="Grigoriev I.V."/>
            <person name="Spatafora J.W."/>
            <person name="Berbee M.L."/>
        </authorList>
    </citation>
    <scope>NUCLEOTIDE SEQUENCE [LARGE SCALE GENOMIC DNA]</scope>
    <source>
        <strain evidence="2 3">NRRL 28638</strain>
    </source>
</reference>
<evidence type="ECO:0000313" key="3">
    <source>
        <dbReference type="Proteomes" id="UP000070444"/>
    </source>
</evidence>
<dbReference type="AlphaFoldDB" id="A0A137PJ04"/>
<keyword evidence="3" id="KW-1185">Reference proteome</keyword>
<name>A0A137PJ04_CONC2</name>
<dbReference type="Proteomes" id="UP000070444">
    <property type="component" value="Unassembled WGS sequence"/>
</dbReference>
<sequence length="61" mass="5942">MKVYTFTLFISTALSIPSIVGSVGPVGSIGSIGSIGKQFGKLDVGNVVDGDGLGTVGGAAK</sequence>
<gene>
    <name evidence="2" type="ORF">CONCODRAFT_1773</name>
</gene>
<evidence type="ECO:0000256" key="1">
    <source>
        <dbReference type="SAM" id="SignalP"/>
    </source>
</evidence>
<accession>A0A137PJ04</accession>
<feature type="non-terminal residue" evidence="2">
    <location>
        <position position="61"/>
    </location>
</feature>
<feature type="chain" id="PRO_5012836727" evidence="1">
    <location>
        <begin position="16"/>
        <end position="61"/>
    </location>
</feature>
<protein>
    <submittedName>
        <fullName evidence="2">Uncharacterized protein</fullName>
    </submittedName>
</protein>
<proteinExistence type="predicted"/>
<evidence type="ECO:0000313" key="2">
    <source>
        <dbReference type="EMBL" id="KXN74986.1"/>
    </source>
</evidence>
<organism evidence="2 3">
    <name type="scientific">Conidiobolus coronatus (strain ATCC 28846 / CBS 209.66 / NRRL 28638)</name>
    <name type="common">Delacroixia coronata</name>
    <dbReference type="NCBI Taxonomy" id="796925"/>
    <lineage>
        <taxon>Eukaryota</taxon>
        <taxon>Fungi</taxon>
        <taxon>Fungi incertae sedis</taxon>
        <taxon>Zoopagomycota</taxon>
        <taxon>Entomophthoromycotina</taxon>
        <taxon>Entomophthoromycetes</taxon>
        <taxon>Entomophthorales</taxon>
        <taxon>Ancylistaceae</taxon>
        <taxon>Conidiobolus</taxon>
    </lineage>
</organism>
<keyword evidence="1" id="KW-0732">Signal</keyword>